<dbReference type="AlphaFoldDB" id="A0A7R7TG24"/>
<evidence type="ECO:0000313" key="9">
    <source>
        <dbReference type="EMBL" id="BCP67280.1"/>
    </source>
</evidence>
<dbReference type="GO" id="GO:0016020">
    <property type="term" value="C:membrane"/>
    <property type="evidence" value="ECO:0007669"/>
    <property type="project" value="UniProtKB-SubCell"/>
</dbReference>
<evidence type="ECO:0000256" key="2">
    <source>
        <dbReference type="ARBA" id="ARBA00008432"/>
    </source>
</evidence>
<protein>
    <recommendedName>
        <fullName evidence="8">Major facilitator superfamily (MFS) profile domain-containing protein</fullName>
    </recommendedName>
</protein>
<name>A0A7R7TG24_THETH</name>
<dbReference type="InterPro" id="IPR020846">
    <property type="entry name" value="MFS_dom"/>
</dbReference>
<evidence type="ECO:0000256" key="4">
    <source>
        <dbReference type="ARBA" id="ARBA00022989"/>
    </source>
</evidence>
<feature type="transmembrane region" description="Helical" evidence="7">
    <location>
        <begin position="83"/>
        <end position="102"/>
    </location>
</feature>
<dbReference type="InterPro" id="IPR044772">
    <property type="entry name" value="NO3_transporter"/>
</dbReference>
<feature type="transmembrane region" description="Helical" evidence="7">
    <location>
        <begin position="18"/>
        <end position="41"/>
    </location>
</feature>
<evidence type="ECO:0000256" key="5">
    <source>
        <dbReference type="ARBA" id="ARBA00023063"/>
    </source>
</evidence>
<geneLocation type="plasmid" evidence="9 10">
    <name>pHB5018b</name>
</geneLocation>
<gene>
    <name evidence="9" type="ORF">TthHB5018_b22140</name>
</gene>
<feature type="domain" description="Major facilitator superfamily (MFS) profile" evidence="8">
    <location>
        <begin position="17"/>
        <end position="169"/>
    </location>
</feature>
<evidence type="ECO:0000313" key="10">
    <source>
        <dbReference type="Proteomes" id="UP000596099"/>
    </source>
</evidence>
<keyword evidence="4 7" id="KW-1133">Transmembrane helix</keyword>
<organism evidence="9 10">
    <name type="scientific">Thermus thermophilus</name>
    <dbReference type="NCBI Taxonomy" id="274"/>
    <lineage>
        <taxon>Bacteria</taxon>
        <taxon>Thermotogati</taxon>
        <taxon>Deinococcota</taxon>
        <taxon>Deinococci</taxon>
        <taxon>Thermales</taxon>
        <taxon>Thermaceae</taxon>
        <taxon>Thermus</taxon>
    </lineage>
</organism>
<dbReference type="Gene3D" id="1.20.1250.20">
    <property type="entry name" value="MFS general substrate transporter like domains"/>
    <property type="match status" value="1"/>
</dbReference>
<feature type="transmembrane region" description="Helical" evidence="7">
    <location>
        <begin position="53"/>
        <end position="71"/>
    </location>
</feature>
<dbReference type="GO" id="GO:0042128">
    <property type="term" value="P:nitrate assimilation"/>
    <property type="evidence" value="ECO:0007669"/>
    <property type="project" value="UniProtKB-KW"/>
</dbReference>
<evidence type="ECO:0000256" key="3">
    <source>
        <dbReference type="ARBA" id="ARBA00022692"/>
    </source>
</evidence>
<comment type="subcellular location">
    <subcellularLocation>
        <location evidence="1">Membrane</location>
        <topology evidence="1">Multi-pass membrane protein</topology>
    </subcellularLocation>
</comment>
<evidence type="ECO:0000259" key="8">
    <source>
        <dbReference type="PROSITE" id="PS50850"/>
    </source>
</evidence>
<feature type="transmembrane region" description="Helical" evidence="7">
    <location>
        <begin position="108"/>
        <end position="128"/>
    </location>
</feature>
<evidence type="ECO:0000256" key="7">
    <source>
        <dbReference type="SAM" id="Phobius"/>
    </source>
</evidence>
<evidence type="ECO:0000256" key="6">
    <source>
        <dbReference type="ARBA" id="ARBA00023136"/>
    </source>
</evidence>
<dbReference type="GO" id="GO:0015112">
    <property type="term" value="F:nitrate transmembrane transporter activity"/>
    <property type="evidence" value="ECO:0007669"/>
    <property type="project" value="InterPro"/>
</dbReference>
<dbReference type="Pfam" id="PF07690">
    <property type="entry name" value="MFS_1"/>
    <property type="match status" value="1"/>
</dbReference>
<accession>A0A7R7TG24</accession>
<keyword evidence="6 7" id="KW-0472">Membrane</keyword>
<reference evidence="10" key="1">
    <citation type="submission" date="2021-01" db="EMBL/GenBank/DDBJ databases">
        <title>Complete Genome Sequence of Thermus thermophilus Strain HB5018, Isolated from Mine Onsen Hot Spring.</title>
        <authorList>
            <person name="Miyazaki K."/>
            <person name="Moriya T."/>
            <person name="Nemoto N."/>
            <person name="Oshima T."/>
            <person name="Yura K."/>
            <person name="Bessho Y."/>
        </authorList>
    </citation>
    <scope>NUCLEOTIDE SEQUENCE [LARGE SCALE GENOMIC DNA]</scope>
    <source>
        <strain evidence="10">HB5018</strain>
        <plasmid evidence="10">pHB5018b</plasmid>
    </source>
</reference>
<keyword evidence="9" id="KW-0614">Plasmid</keyword>
<dbReference type="Proteomes" id="UP000596099">
    <property type="component" value="Plasmid pHB5018b"/>
</dbReference>
<dbReference type="PANTHER" id="PTHR23515">
    <property type="entry name" value="HIGH-AFFINITY NITRATE TRANSPORTER 2.3"/>
    <property type="match status" value="1"/>
</dbReference>
<comment type="similarity">
    <text evidence="2">Belongs to the major facilitator superfamily. Nitrate/nitrite porter (TC 2.A.1.8) family.</text>
</comment>
<dbReference type="InterPro" id="IPR036259">
    <property type="entry name" value="MFS_trans_sf"/>
</dbReference>
<dbReference type="SUPFAM" id="SSF103473">
    <property type="entry name" value="MFS general substrate transporter"/>
    <property type="match status" value="1"/>
</dbReference>
<proteinExistence type="inferred from homology"/>
<evidence type="ECO:0000256" key="1">
    <source>
        <dbReference type="ARBA" id="ARBA00004141"/>
    </source>
</evidence>
<dbReference type="EMBL" id="AP024271">
    <property type="protein sequence ID" value="BCP67280.1"/>
    <property type="molecule type" value="Genomic_DNA"/>
</dbReference>
<dbReference type="PROSITE" id="PS50850">
    <property type="entry name" value="MFS"/>
    <property type="match status" value="1"/>
</dbReference>
<sequence length="169" mass="18762">MIHDPAQLERERPDRLRVLWLSTLAFTLMFAVWLMFGVLGVPIRKEFGLSDVQLSWISALAILNGSLWRLLAGILADRYGGRLVFTLMLFFTAIPAYLVSRAGSYEELLLYAFLVGFAGNSFSVGIAWNSAWFPKDQQGFALGLFGAGNVGAKCQPLIISTWRPHFGSS</sequence>
<keyword evidence="3 7" id="KW-0812">Transmembrane</keyword>
<dbReference type="InterPro" id="IPR011701">
    <property type="entry name" value="MFS"/>
</dbReference>
<keyword evidence="5" id="KW-0534">Nitrate assimilation</keyword>